<dbReference type="Gene3D" id="3.30.710.10">
    <property type="entry name" value="Potassium Channel Kv1.1, Chain A"/>
    <property type="match status" value="1"/>
</dbReference>
<sequence length="326" mass="37654">MTEKEFTLKYAFKDVGKLEDYQNLNSSEEKHCGIQWKICIQKRGKNLALFLYTCMPGSREIQADYTMKMFSKNQERTHSKSGREVFTEAGNSTVVFNSSNGKFDDNVIKKHGDPPCVYRGWYKFIDWETLEDEYLDDGKLDVEVHVKIHQMIGFPREELRSFGEDVKQFSDVILVADGRKFYVSRLSLAIQSPYFATLFLGQFQESEQSEIELKDVNPDDLQYYLEVIYAEDAIDVTTVDGILVIANMYITPLVLKKCEQFLMNETKIELKSKLELAGKFRLEELKKVCLNQIQTLDDIRAVVPKNLSDMDHDILADLLGKCLLPQ</sequence>
<dbReference type="Gene3D" id="2.60.210.10">
    <property type="entry name" value="Apoptosis, Tumor Necrosis Factor Receptor Associated Protein 2, Chain A"/>
    <property type="match status" value="1"/>
</dbReference>
<dbReference type="InterPro" id="IPR008974">
    <property type="entry name" value="TRAF-like"/>
</dbReference>
<accession>A0A2G5VBI0</accession>
<dbReference type="SMART" id="SM00061">
    <property type="entry name" value="MATH"/>
    <property type="match status" value="1"/>
</dbReference>
<reference evidence="4" key="1">
    <citation type="submission" date="2017-10" db="EMBL/GenBank/DDBJ databases">
        <title>Rapid genome shrinkage in a self-fertile nematode reveals novel sperm competition proteins.</title>
        <authorList>
            <person name="Yin D."/>
            <person name="Schwarz E.M."/>
            <person name="Thomas C.G."/>
            <person name="Felde R.L."/>
            <person name="Korf I.F."/>
            <person name="Cutter A.D."/>
            <person name="Schartner C.M."/>
            <person name="Ralston E.J."/>
            <person name="Meyer B.J."/>
            <person name="Haag E.S."/>
        </authorList>
    </citation>
    <scope>NUCLEOTIDE SEQUENCE [LARGE SCALE GENOMIC DNA]</scope>
    <source>
        <strain evidence="4">JU1422</strain>
    </source>
</reference>
<evidence type="ECO:0008006" key="5">
    <source>
        <dbReference type="Google" id="ProtNLM"/>
    </source>
</evidence>
<dbReference type="AlphaFoldDB" id="A0A2G5VBI0"/>
<evidence type="ECO:0000313" key="4">
    <source>
        <dbReference type="Proteomes" id="UP000230233"/>
    </source>
</evidence>
<dbReference type="Proteomes" id="UP000230233">
    <property type="component" value="Chromosome II"/>
</dbReference>
<protein>
    <recommendedName>
        <fullName evidence="5">BTB domain-containing protein</fullName>
    </recommendedName>
</protein>
<gene>
    <name evidence="3" type="primary">Cnig_chr_II.g7810</name>
    <name evidence="3" type="ORF">B9Z55_007810</name>
</gene>
<dbReference type="Pfam" id="PF00651">
    <property type="entry name" value="BTB"/>
    <property type="match status" value="1"/>
</dbReference>
<feature type="domain" description="MATH" evidence="2">
    <location>
        <begin position="5"/>
        <end position="146"/>
    </location>
</feature>
<evidence type="ECO:0000259" key="2">
    <source>
        <dbReference type="PROSITE" id="PS50144"/>
    </source>
</evidence>
<dbReference type="CDD" id="cd00121">
    <property type="entry name" value="MATH"/>
    <property type="match status" value="1"/>
</dbReference>
<dbReference type="InterPro" id="IPR011333">
    <property type="entry name" value="SKP1/BTB/POZ_sf"/>
</dbReference>
<dbReference type="SUPFAM" id="SSF54695">
    <property type="entry name" value="POZ domain"/>
    <property type="match status" value="1"/>
</dbReference>
<dbReference type="InterPro" id="IPR052664">
    <property type="entry name" value="BTB-MATH_domain_protein"/>
</dbReference>
<dbReference type="PANTHER" id="PTHR22743">
    <property type="entry name" value="MEPRIN/TRAF-LIKE MATH FAMILY-C.ELEGANS"/>
    <property type="match status" value="1"/>
</dbReference>
<dbReference type="STRING" id="1611254.A0A2G5VBI0"/>
<proteinExistence type="predicted"/>
<comment type="caution">
    <text evidence="3">The sequence shown here is derived from an EMBL/GenBank/DDBJ whole genome shotgun (WGS) entry which is preliminary data.</text>
</comment>
<dbReference type="SMART" id="SM00225">
    <property type="entry name" value="BTB"/>
    <property type="match status" value="1"/>
</dbReference>
<evidence type="ECO:0000259" key="1">
    <source>
        <dbReference type="PROSITE" id="PS50097"/>
    </source>
</evidence>
<dbReference type="EMBL" id="PDUG01000002">
    <property type="protein sequence ID" value="PIC49087.1"/>
    <property type="molecule type" value="Genomic_DNA"/>
</dbReference>
<dbReference type="PROSITE" id="PS50097">
    <property type="entry name" value="BTB"/>
    <property type="match status" value="1"/>
</dbReference>
<feature type="domain" description="BTB" evidence="1">
    <location>
        <begin position="170"/>
        <end position="229"/>
    </location>
</feature>
<dbReference type="SUPFAM" id="SSF49599">
    <property type="entry name" value="TRAF domain-like"/>
    <property type="match status" value="1"/>
</dbReference>
<dbReference type="CDD" id="cd18186">
    <property type="entry name" value="BTB_POZ_ZBTB_KLHL-like"/>
    <property type="match status" value="1"/>
</dbReference>
<evidence type="ECO:0000313" key="3">
    <source>
        <dbReference type="EMBL" id="PIC49087.1"/>
    </source>
</evidence>
<dbReference type="OrthoDB" id="6482909at2759"/>
<dbReference type="Pfam" id="PF00917">
    <property type="entry name" value="MATH"/>
    <property type="match status" value="2"/>
</dbReference>
<dbReference type="InterPro" id="IPR002083">
    <property type="entry name" value="MATH/TRAF_dom"/>
</dbReference>
<dbReference type="PROSITE" id="PS50144">
    <property type="entry name" value="MATH"/>
    <property type="match status" value="1"/>
</dbReference>
<keyword evidence="4" id="KW-1185">Reference proteome</keyword>
<name>A0A2G5VBI0_9PELO</name>
<dbReference type="InterPro" id="IPR000210">
    <property type="entry name" value="BTB/POZ_dom"/>
</dbReference>
<organism evidence="3 4">
    <name type="scientific">Caenorhabditis nigoni</name>
    <dbReference type="NCBI Taxonomy" id="1611254"/>
    <lineage>
        <taxon>Eukaryota</taxon>
        <taxon>Metazoa</taxon>
        <taxon>Ecdysozoa</taxon>
        <taxon>Nematoda</taxon>
        <taxon>Chromadorea</taxon>
        <taxon>Rhabditida</taxon>
        <taxon>Rhabditina</taxon>
        <taxon>Rhabditomorpha</taxon>
        <taxon>Rhabditoidea</taxon>
        <taxon>Rhabditidae</taxon>
        <taxon>Peloderinae</taxon>
        <taxon>Caenorhabditis</taxon>
    </lineage>
</organism>
<dbReference type="PANTHER" id="PTHR22743:SF165">
    <property type="entry name" value="BTB AND MATH DOMAIN CONTAINING-RELATED"/>
    <property type="match status" value="1"/>
</dbReference>